<evidence type="ECO:0000313" key="2">
    <source>
        <dbReference type="Proteomes" id="UP000008141"/>
    </source>
</evidence>
<reference evidence="1 2" key="1">
    <citation type="journal article" date="2010" name="Plant Cell">
        <title>The Chlorella variabilis NC64A genome reveals adaptation to photosymbiosis, coevolution with viruses, and cryptic sex.</title>
        <authorList>
            <person name="Blanc G."/>
            <person name="Duncan G."/>
            <person name="Agarkova I."/>
            <person name="Borodovsky M."/>
            <person name="Gurnon J."/>
            <person name="Kuo A."/>
            <person name="Lindquist E."/>
            <person name="Lucas S."/>
            <person name="Pangilinan J."/>
            <person name="Polle J."/>
            <person name="Salamov A."/>
            <person name="Terry A."/>
            <person name="Yamada T."/>
            <person name="Dunigan D.D."/>
            <person name="Grigoriev I.V."/>
            <person name="Claverie J.M."/>
            <person name="Van Etten J.L."/>
        </authorList>
    </citation>
    <scope>NUCLEOTIDE SEQUENCE [LARGE SCALE GENOMIC DNA]</scope>
    <source>
        <strain evidence="1 2">NC64A</strain>
    </source>
</reference>
<protein>
    <submittedName>
        <fullName evidence="1">Uncharacterized protein</fullName>
    </submittedName>
</protein>
<dbReference type="InParanoid" id="E1ZSJ8"/>
<dbReference type="EMBL" id="GL433867">
    <property type="protein sequence ID" value="EFN51167.1"/>
    <property type="molecule type" value="Genomic_DNA"/>
</dbReference>
<dbReference type="GeneID" id="17350549"/>
<accession>E1ZSJ8</accession>
<sequence length="81" mass="8560">MEASEEGVQVEGGYSFTYITGMANSYDDYMTTEVGAFIAIVRTTATTPQTGNVSTAPACYPSNEPEALRAYQAGCSAVEDT</sequence>
<dbReference type="Proteomes" id="UP000008141">
    <property type="component" value="Unassembled WGS sequence"/>
</dbReference>
<name>E1ZSJ8_CHLVA</name>
<proteinExistence type="predicted"/>
<dbReference type="KEGG" id="cvr:CHLNCDRAFT_141297"/>
<dbReference type="RefSeq" id="XP_005843269.1">
    <property type="nucleotide sequence ID" value="XM_005843207.1"/>
</dbReference>
<gene>
    <name evidence="1" type="ORF">CHLNCDRAFT_141297</name>
</gene>
<keyword evidence="2" id="KW-1185">Reference proteome</keyword>
<evidence type="ECO:0000313" key="1">
    <source>
        <dbReference type="EMBL" id="EFN51167.1"/>
    </source>
</evidence>
<dbReference type="AlphaFoldDB" id="E1ZSJ8"/>
<organism evidence="2">
    <name type="scientific">Chlorella variabilis</name>
    <name type="common">Green alga</name>
    <dbReference type="NCBI Taxonomy" id="554065"/>
    <lineage>
        <taxon>Eukaryota</taxon>
        <taxon>Viridiplantae</taxon>
        <taxon>Chlorophyta</taxon>
        <taxon>core chlorophytes</taxon>
        <taxon>Trebouxiophyceae</taxon>
        <taxon>Chlorellales</taxon>
        <taxon>Chlorellaceae</taxon>
        <taxon>Chlorella clade</taxon>
        <taxon>Chlorella</taxon>
    </lineage>
</organism>